<dbReference type="InterPro" id="IPR043733">
    <property type="entry name" value="DUF5677"/>
</dbReference>
<evidence type="ECO:0000256" key="1">
    <source>
        <dbReference type="SAM" id="MobiDB-lite"/>
    </source>
</evidence>
<protein>
    <submittedName>
        <fullName evidence="2">Uncharacterized protein</fullName>
    </submittedName>
</protein>
<name>A0A1H8G4N5_9PROT</name>
<dbReference type="AlphaFoldDB" id="A0A1H8G4N5"/>
<accession>A0A1H8G4N5</accession>
<gene>
    <name evidence="2" type="ORF">SAMN05216404_10487</name>
</gene>
<proteinExistence type="predicted"/>
<sequence>MELESRMRTIQNVLREQIAKLPRVALKPILERKLKEQEIELPQDGFDALVDHILNANGEDFHWNDGNTETPNDYRNLKLVFDENDGKEIQKFIVRISEAMPEVIQETIAKGGAQLFSALRASWEVYEAIQRYECEEFQARLEERWGEGLSLLRMLLQSIREIGADVHRRHRKSKSKKYVHRRFVLGRLHVRACQVADEIITLMENGFADGAIARWRTLHEIGVIATIIEDGDEELARRYIDHDIVEVKKQADDYDEKQVPLGYEPIAPRERKRIEEAYAEAIQRYSPSFRHEYGWAAEHLKDKRPDFKKLQAAADQSGMNTYYKLANFNIHAGARAMFFRLTDMGSNIPIAGRSNAGLVEPGQNTAYPMVRITGALIGRPKDLDRMVEMSCLVAMRDAIPTAFHKADRKLRRDETTRQREQTKRRAKRS</sequence>
<dbReference type="Proteomes" id="UP000183898">
    <property type="component" value="Unassembled WGS sequence"/>
</dbReference>
<evidence type="ECO:0000313" key="2">
    <source>
        <dbReference type="EMBL" id="SEN38724.1"/>
    </source>
</evidence>
<dbReference type="Pfam" id="PF18928">
    <property type="entry name" value="DUF5677"/>
    <property type="match status" value="1"/>
</dbReference>
<feature type="compositionally biased region" description="Basic and acidic residues" evidence="1">
    <location>
        <begin position="410"/>
        <end position="423"/>
    </location>
</feature>
<feature type="region of interest" description="Disordered" evidence="1">
    <location>
        <begin position="406"/>
        <end position="429"/>
    </location>
</feature>
<dbReference type="EMBL" id="FOCT01000004">
    <property type="protein sequence ID" value="SEN38724.1"/>
    <property type="molecule type" value="Genomic_DNA"/>
</dbReference>
<evidence type="ECO:0000313" key="3">
    <source>
        <dbReference type="Proteomes" id="UP000183898"/>
    </source>
</evidence>
<reference evidence="2 3" key="1">
    <citation type="submission" date="2016-10" db="EMBL/GenBank/DDBJ databases">
        <authorList>
            <person name="de Groot N.N."/>
        </authorList>
    </citation>
    <scope>NUCLEOTIDE SEQUENCE [LARGE SCALE GENOMIC DNA]</scope>
    <source>
        <strain evidence="2 3">Nl18</strain>
    </source>
</reference>
<organism evidence="2 3">
    <name type="scientific">Nitrosospira multiformis</name>
    <dbReference type="NCBI Taxonomy" id="1231"/>
    <lineage>
        <taxon>Bacteria</taxon>
        <taxon>Pseudomonadati</taxon>
        <taxon>Pseudomonadota</taxon>
        <taxon>Betaproteobacteria</taxon>
        <taxon>Nitrosomonadales</taxon>
        <taxon>Nitrosomonadaceae</taxon>
        <taxon>Nitrosospira</taxon>
    </lineage>
</organism>